<accession>A0ABR8YSI3</accession>
<reference evidence="9 10" key="1">
    <citation type="submission" date="2020-08" db="EMBL/GenBank/DDBJ databases">
        <title>A Genomic Blueprint of the Chicken Gut Microbiome.</title>
        <authorList>
            <person name="Gilroy R."/>
            <person name="Ravi A."/>
            <person name="Getino M."/>
            <person name="Pursley I."/>
            <person name="Horton D.L."/>
            <person name="Alikhan N.-F."/>
            <person name="Baker D."/>
            <person name="Gharbi K."/>
            <person name="Hall N."/>
            <person name="Watson M."/>
            <person name="Adriaenssens E.M."/>
            <person name="Foster-Nyarko E."/>
            <person name="Jarju S."/>
            <person name="Secka A."/>
            <person name="Antonio M."/>
            <person name="Oren A."/>
            <person name="Chaudhuri R."/>
            <person name="La Ragione R.M."/>
            <person name="Hildebrand F."/>
            <person name="Pallen M.J."/>
        </authorList>
    </citation>
    <scope>NUCLEOTIDE SEQUENCE [LARGE SCALE GENOMIC DNA]</scope>
    <source>
        <strain evidence="9 10">N37</strain>
    </source>
</reference>
<keyword evidence="7" id="KW-0902">Two-component regulatory system</keyword>
<dbReference type="InterPro" id="IPR004358">
    <property type="entry name" value="Sig_transdc_His_kin-like_C"/>
</dbReference>
<dbReference type="InterPro" id="IPR050351">
    <property type="entry name" value="BphY/WalK/GraS-like"/>
</dbReference>
<evidence type="ECO:0000256" key="1">
    <source>
        <dbReference type="ARBA" id="ARBA00000085"/>
    </source>
</evidence>
<sequence>MVWDIFTKIDIIDNGIGINECEINNIFKRFYRGINVQEIEGVGIGLYITREIISHQNGYIKVKSIKGEGTVFSIFLPN</sequence>
<evidence type="ECO:0000256" key="5">
    <source>
        <dbReference type="ARBA" id="ARBA00022679"/>
    </source>
</evidence>
<dbReference type="InterPro" id="IPR036890">
    <property type="entry name" value="HATPase_C_sf"/>
</dbReference>
<gene>
    <name evidence="9" type="ORF">H9637_09055</name>
</gene>
<evidence type="ECO:0000313" key="9">
    <source>
        <dbReference type="EMBL" id="MBD8047179.1"/>
    </source>
</evidence>
<dbReference type="Gene3D" id="3.30.565.10">
    <property type="entry name" value="Histidine kinase-like ATPase, C-terminal domain"/>
    <property type="match status" value="1"/>
</dbReference>
<comment type="caution">
    <text evidence="9">The sequence shown here is derived from an EMBL/GenBank/DDBJ whole genome shotgun (WGS) entry which is preliminary data.</text>
</comment>
<evidence type="ECO:0000256" key="6">
    <source>
        <dbReference type="ARBA" id="ARBA00022777"/>
    </source>
</evidence>
<dbReference type="Pfam" id="PF02518">
    <property type="entry name" value="HATPase_c"/>
    <property type="match status" value="1"/>
</dbReference>
<dbReference type="InterPro" id="IPR005467">
    <property type="entry name" value="His_kinase_dom"/>
</dbReference>
<keyword evidence="9" id="KW-0547">Nucleotide-binding</keyword>
<feature type="domain" description="Histidine kinase" evidence="8">
    <location>
        <begin position="9"/>
        <end position="78"/>
    </location>
</feature>
<comment type="catalytic activity">
    <reaction evidence="1">
        <text>ATP + protein L-histidine = ADP + protein N-phospho-L-histidine.</text>
        <dbReference type="EC" id="2.7.13.3"/>
    </reaction>
</comment>
<dbReference type="PRINTS" id="PR00344">
    <property type="entry name" value="BCTRLSENSOR"/>
</dbReference>
<evidence type="ECO:0000256" key="2">
    <source>
        <dbReference type="ARBA" id="ARBA00004370"/>
    </source>
</evidence>
<evidence type="ECO:0000259" key="8">
    <source>
        <dbReference type="PROSITE" id="PS50109"/>
    </source>
</evidence>
<protein>
    <recommendedName>
        <fullName evidence="3">histidine kinase</fullName>
        <ecNumber evidence="3">2.7.13.3</ecNumber>
    </recommendedName>
</protein>
<keyword evidence="4" id="KW-0597">Phosphoprotein</keyword>
<comment type="subcellular location">
    <subcellularLocation>
        <location evidence="2">Membrane</location>
    </subcellularLocation>
</comment>
<dbReference type="PANTHER" id="PTHR45453:SF1">
    <property type="entry name" value="PHOSPHATE REGULON SENSOR PROTEIN PHOR"/>
    <property type="match status" value="1"/>
</dbReference>
<dbReference type="InterPro" id="IPR003594">
    <property type="entry name" value="HATPase_dom"/>
</dbReference>
<keyword evidence="10" id="KW-1185">Reference proteome</keyword>
<dbReference type="EC" id="2.7.13.3" evidence="3"/>
<keyword evidence="6" id="KW-0418">Kinase</keyword>
<organism evidence="9 10">
    <name type="scientific">Clostridium faecium</name>
    <dbReference type="NCBI Taxonomy" id="2762223"/>
    <lineage>
        <taxon>Bacteria</taxon>
        <taxon>Bacillati</taxon>
        <taxon>Bacillota</taxon>
        <taxon>Clostridia</taxon>
        <taxon>Eubacteriales</taxon>
        <taxon>Clostridiaceae</taxon>
        <taxon>Clostridium</taxon>
    </lineage>
</organism>
<dbReference type="CDD" id="cd00075">
    <property type="entry name" value="HATPase"/>
    <property type="match status" value="1"/>
</dbReference>
<dbReference type="Proteomes" id="UP000627166">
    <property type="component" value="Unassembled WGS sequence"/>
</dbReference>
<dbReference type="PANTHER" id="PTHR45453">
    <property type="entry name" value="PHOSPHATE REGULON SENSOR PROTEIN PHOR"/>
    <property type="match status" value="1"/>
</dbReference>
<keyword evidence="5" id="KW-0808">Transferase</keyword>
<keyword evidence="9" id="KW-0067">ATP-binding</keyword>
<dbReference type="GO" id="GO:0005524">
    <property type="term" value="F:ATP binding"/>
    <property type="evidence" value="ECO:0007669"/>
    <property type="project" value="UniProtKB-KW"/>
</dbReference>
<dbReference type="RefSeq" id="WP_191740151.1">
    <property type="nucleotide sequence ID" value="NZ_JACSQB010000064.1"/>
</dbReference>
<proteinExistence type="predicted"/>
<evidence type="ECO:0000256" key="3">
    <source>
        <dbReference type="ARBA" id="ARBA00012438"/>
    </source>
</evidence>
<name>A0ABR8YSI3_9CLOT</name>
<evidence type="ECO:0000256" key="7">
    <source>
        <dbReference type="ARBA" id="ARBA00023012"/>
    </source>
</evidence>
<evidence type="ECO:0000313" key="10">
    <source>
        <dbReference type="Proteomes" id="UP000627166"/>
    </source>
</evidence>
<evidence type="ECO:0000256" key="4">
    <source>
        <dbReference type="ARBA" id="ARBA00022553"/>
    </source>
</evidence>
<dbReference type="PROSITE" id="PS50109">
    <property type="entry name" value="HIS_KIN"/>
    <property type="match status" value="1"/>
</dbReference>
<dbReference type="EMBL" id="JACSQB010000064">
    <property type="protein sequence ID" value="MBD8047179.1"/>
    <property type="molecule type" value="Genomic_DNA"/>
</dbReference>
<dbReference type="SUPFAM" id="SSF55874">
    <property type="entry name" value="ATPase domain of HSP90 chaperone/DNA topoisomerase II/histidine kinase"/>
    <property type="match status" value="1"/>
</dbReference>